<dbReference type="InterPro" id="IPR016163">
    <property type="entry name" value="Ald_DH_C"/>
</dbReference>
<dbReference type="FunFam" id="3.40.309.10:FF:000009">
    <property type="entry name" value="Aldehyde dehydrogenase A"/>
    <property type="match status" value="1"/>
</dbReference>
<accession>A0A2N3WMN4</accession>
<evidence type="ECO:0000259" key="5">
    <source>
        <dbReference type="Pfam" id="PF00171"/>
    </source>
</evidence>
<comment type="similarity">
    <text evidence="1 4">Belongs to the aldehyde dehydrogenase family.</text>
</comment>
<dbReference type="InterPro" id="IPR015590">
    <property type="entry name" value="Aldehyde_DH_dom"/>
</dbReference>
<organism evidence="6 7">
    <name type="scientific">Amycolatopsis echigonensis</name>
    <dbReference type="NCBI Taxonomy" id="2576905"/>
    <lineage>
        <taxon>Bacteria</taxon>
        <taxon>Bacillati</taxon>
        <taxon>Actinomycetota</taxon>
        <taxon>Actinomycetes</taxon>
        <taxon>Pseudonocardiales</taxon>
        <taxon>Pseudonocardiaceae</taxon>
        <taxon>Amycolatopsis</taxon>
    </lineage>
</organism>
<comment type="caution">
    <text evidence="6">The sequence shown here is derived from an EMBL/GenBank/DDBJ whole genome shotgun (WGS) entry which is preliminary data.</text>
</comment>
<reference evidence="6 7" key="1">
    <citation type="submission" date="2017-12" db="EMBL/GenBank/DDBJ databases">
        <title>Sequencing the genomes of 1000 Actinobacteria strains.</title>
        <authorList>
            <person name="Klenk H.-P."/>
        </authorList>
    </citation>
    <scope>NUCLEOTIDE SEQUENCE [LARGE SCALE GENOMIC DNA]</scope>
    <source>
        <strain evidence="6 7">DSM 45165</strain>
    </source>
</reference>
<feature type="domain" description="Aldehyde dehydrogenase" evidence="5">
    <location>
        <begin position="15"/>
        <end position="476"/>
    </location>
</feature>
<dbReference type="Proteomes" id="UP000233750">
    <property type="component" value="Unassembled WGS sequence"/>
</dbReference>
<dbReference type="Pfam" id="PF00171">
    <property type="entry name" value="Aldedh"/>
    <property type="match status" value="1"/>
</dbReference>
<dbReference type="InterPro" id="IPR016161">
    <property type="entry name" value="Ald_DH/histidinol_DH"/>
</dbReference>
<evidence type="ECO:0000256" key="4">
    <source>
        <dbReference type="RuleBase" id="RU003345"/>
    </source>
</evidence>
<dbReference type="FunFam" id="3.40.605.10:FF:000001">
    <property type="entry name" value="Aldehyde dehydrogenase 1"/>
    <property type="match status" value="1"/>
</dbReference>
<dbReference type="RefSeq" id="WP_416332818.1">
    <property type="nucleotide sequence ID" value="NZ_PJMY01000003.1"/>
</dbReference>
<evidence type="ECO:0000313" key="7">
    <source>
        <dbReference type="Proteomes" id="UP000233750"/>
    </source>
</evidence>
<dbReference type="GO" id="GO:0016620">
    <property type="term" value="F:oxidoreductase activity, acting on the aldehyde or oxo group of donors, NAD or NADP as acceptor"/>
    <property type="evidence" value="ECO:0007669"/>
    <property type="project" value="InterPro"/>
</dbReference>
<dbReference type="PROSITE" id="PS00687">
    <property type="entry name" value="ALDEHYDE_DEHYDR_GLU"/>
    <property type="match status" value="1"/>
</dbReference>
<dbReference type="SUPFAM" id="SSF53720">
    <property type="entry name" value="ALDH-like"/>
    <property type="match status" value="1"/>
</dbReference>
<dbReference type="InterPro" id="IPR029510">
    <property type="entry name" value="Ald_DH_CS_GLU"/>
</dbReference>
<dbReference type="PANTHER" id="PTHR11699">
    <property type="entry name" value="ALDEHYDE DEHYDROGENASE-RELATED"/>
    <property type="match status" value="1"/>
</dbReference>
<keyword evidence="2 4" id="KW-0560">Oxidoreductase</keyword>
<evidence type="ECO:0000256" key="3">
    <source>
        <dbReference type="PROSITE-ProRule" id="PRU10007"/>
    </source>
</evidence>
<dbReference type="EMBL" id="PJMY01000003">
    <property type="protein sequence ID" value="PKV95136.1"/>
    <property type="molecule type" value="Genomic_DNA"/>
</dbReference>
<protein>
    <submittedName>
        <fullName evidence="6">Aldehyde dehydrogenase (Acceptor)</fullName>
    </submittedName>
</protein>
<feature type="active site" evidence="3">
    <location>
        <position position="253"/>
    </location>
</feature>
<dbReference type="Gene3D" id="3.40.605.10">
    <property type="entry name" value="Aldehyde Dehydrogenase, Chain A, domain 1"/>
    <property type="match status" value="1"/>
</dbReference>
<name>A0A2N3WMN4_9PSEU</name>
<sequence length="482" mass="51465">MPTTLPTRLFIDGQWTEAGGEPIPTRDPATGTVLEDVGTATQADVDAAVAAARRALTSPEWAGLAPVQRAKLLFRLADLVDEHHEELAALETRDQGQPIGISRQVSVTGAAEHLRYFAGWVTKIQGTTNPVSFPDTLHYTRREPVGVNALITPWNFPLMILVWKLAPALATGNTVVIKPSEVTPLTSIRLVQLAEQAGIPAGVVNLVTGDGPVGAMLSSHHDVDHVSYTGSTAVGKLITAASAESNLKRLTLELGGKAPSIIAADADLDAAVAGNLAGATLNTGQVCAAYTRFYVDRKREQEFVEKMAAGLAGLQVGPGLDETTQVGPLVSDKHRNHVANLVATGRSEGADLITGGSEVDRDGYFYEPTLFASVTDTMTIMREEIFGPVLAVTPYDDPDELVARANDTQYGLAATVWTRDIRTAQRYADGIRAGAVFVNMPPIPDMAAPWGGYKASGWGREMGPWALDAYTETKAVWLHYGY</sequence>
<gene>
    <name evidence="6" type="ORF">ATK30_6040</name>
</gene>
<evidence type="ECO:0000256" key="1">
    <source>
        <dbReference type="ARBA" id="ARBA00009986"/>
    </source>
</evidence>
<dbReference type="InterPro" id="IPR016162">
    <property type="entry name" value="Ald_DH_N"/>
</dbReference>
<evidence type="ECO:0000313" key="6">
    <source>
        <dbReference type="EMBL" id="PKV95136.1"/>
    </source>
</evidence>
<dbReference type="AlphaFoldDB" id="A0A2N3WMN4"/>
<dbReference type="Gene3D" id="3.40.309.10">
    <property type="entry name" value="Aldehyde Dehydrogenase, Chain A, domain 2"/>
    <property type="match status" value="1"/>
</dbReference>
<evidence type="ECO:0000256" key="2">
    <source>
        <dbReference type="ARBA" id="ARBA00023002"/>
    </source>
</evidence>
<proteinExistence type="inferred from homology"/>
<keyword evidence="7" id="KW-1185">Reference proteome</keyword>